<evidence type="ECO:0000313" key="4">
    <source>
        <dbReference type="Proteomes" id="UP000694891"/>
    </source>
</evidence>
<keyword evidence="2" id="KW-0812">Transmembrane</keyword>
<proteinExistence type="predicted"/>
<name>A0A9Y4K0Y1_9TELE</name>
<keyword evidence="2" id="KW-0472">Membrane</keyword>
<reference evidence="5" key="1">
    <citation type="submission" date="2025-08" db="UniProtKB">
        <authorList>
            <consortium name="RefSeq"/>
        </authorList>
    </citation>
    <scope>IDENTIFICATION</scope>
</reference>
<protein>
    <submittedName>
        <fullName evidence="5">DnaJ homolog subfamily C member 30</fullName>
    </submittedName>
</protein>
<keyword evidence="4" id="KW-1185">Reference proteome</keyword>
<dbReference type="SMART" id="SM00271">
    <property type="entry name" value="DnaJ"/>
    <property type="match status" value="1"/>
</dbReference>
<feature type="region of interest" description="Disordered" evidence="1">
    <location>
        <begin position="285"/>
        <end position="307"/>
    </location>
</feature>
<dbReference type="CDD" id="cd06257">
    <property type="entry name" value="DnaJ"/>
    <property type="match status" value="1"/>
</dbReference>
<accession>A0A9Y4K0Y1</accession>
<organism evidence="4 5">
    <name type="scientific">Stegastes partitus</name>
    <name type="common">bicolor damselfish</name>
    <dbReference type="NCBI Taxonomy" id="144197"/>
    <lineage>
        <taxon>Eukaryota</taxon>
        <taxon>Metazoa</taxon>
        <taxon>Chordata</taxon>
        <taxon>Craniata</taxon>
        <taxon>Vertebrata</taxon>
        <taxon>Euteleostomi</taxon>
        <taxon>Actinopterygii</taxon>
        <taxon>Neopterygii</taxon>
        <taxon>Teleostei</taxon>
        <taxon>Neoteleostei</taxon>
        <taxon>Acanthomorphata</taxon>
        <taxon>Ovalentaria</taxon>
        <taxon>Pomacentridae</taxon>
        <taxon>Stegastes</taxon>
    </lineage>
</organism>
<keyword evidence="2" id="KW-1133">Transmembrane helix</keyword>
<dbReference type="InterPro" id="IPR053025">
    <property type="entry name" value="Mito_ATP_Synthase-Asso"/>
</dbReference>
<dbReference type="Proteomes" id="UP000694891">
    <property type="component" value="Unplaced"/>
</dbReference>
<feature type="region of interest" description="Disordered" evidence="1">
    <location>
        <begin position="236"/>
        <end position="264"/>
    </location>
</feature>
<dbReference type="InterPro" id="IPR036869">
    <property type="entry name" value="J_dom_sf"/>
</dbReference>
<feature type="domain" description="J" evidence="3">
    <location>
        <begin position="165"/>
        <end position="230"/>
    </location>
</feature>
<dbReference type="RefSeq" id="XP_008284538.1">
    <property type="nucleotide sequence ID" value="XM_008286316.1"/>
</dbReference>
<feature type="transmembrane region" description="Helical" evidence="2">
    <location>
        <begin position="314"/>
        <end position="333"/>
    </location>
</feature>
<dbReference type="GeneID" id="103360533"/>
<dbReference type="PRINTS" id="PR00625">
    <property type="entry name" value="JDOMAIN"/>
</dbReference>
<dbReference type="SUPFAM" id="SSF46565">
    <property type="entry name" value="Chaperone J-domain"/>
    <property type="match status" value="1"/>
</dbReference>
<dbReference type="PANTHER" id="PTHR44873:SF1">
    <property type="entry name" value="DNAJ HOMOLOG SUBFAMILY C MEMBER 30, MITOCHONDRIAL"/>
    <property type="match status" value="1"/>
</dbReference>
<evidence type="ECO:0000256" key="2">
    <source>
        <dbReference type="SAM" id="Phobius"/>
    </source>
</evidence>
<evidence type="ECO:0000259" key="3">
    <source>
        <dbReference type="PROSITE" id="PS50076"/>
    </source>
</evidence>
<gene>
    <name evidence="5" type="primary">LOC103360533</name>
</gene>
<evidence type="ECO:0000256" key="1">
    <source>
        <dbReference type="SAM" id="MobiDB-lite"/>
    </source>
</evidence>
<dbReference type="PANTHER" id="PTHR44873">
    <property type="entry name" value="DNAJ HOMOLOG SUBFAMILY C MEMBER 30, MITOCHONDRIAL"/>
    <property type="match status" value="1"/>
</dbReference>
<dbReference type="Pfam" id="PF00226">
    <property type="entry name" value="DnaJ"/>
    <property type="match status" value="1"/>
</dbReference>
<dbReference type="PROSITE" id="PS50076">
    <property type="entry name" value="DNAJ_2"/>
    <property type="match status" value="1"/>
</dbReference>
<dbReference type="InterPro" id="IPR001623">
    <property type="entry name" value="DnaJ_domain"/>
</dbReference>
<dbReference type="AlphaFoldDB" id="A0A9Y4K0Y1"/>
<sequence>MAEVRQGFGRGVHHFSHKIYNRYLQESRTKHVKSSVPASSLSATCLLGDFLTDGLCEAGKAAEEVTVGTPRGSYTRVIKPHLGAGEGTRNENCCYLDLKQCSPSSCTRVPVTGRNAPRYRSDAKFWSSISSQQSAGSLYCGQLLFIRAYSGNDTRTEPLYKSKTAYYEILEVSPSATQAQIKTAYYKQSFVYHPDRNAGNDEASVRFSEVSEAYTVLGNKGLRKKYDRGLLSSTDITGITRPSAKDPSGGSGTQHAESRRSAAGTVTQRDVFDFDNFFKAHYNEQLQKQRETRARQEEMEKRKEDSGHGFTERLMEVGAVLLVVATFGIIVSFR</sequence>
<evidence type="ECO:0000313" key="5">
    <source>
        <dbReference type="RefSeq" id="XP_008284538.1"/>
    </source>
</evidence>
<dbReference type="Gene3D" id="1.10.287.110">
    <property type="entry name" value="DnaJ domain"/>
    <property type="match status" value="1"/>
</dbReference>